<dbReference type="Gene3D" id="1.10.30.10">
    <property type="entry name" value="High mobility group box domain"/>
    <property type="match status" value="2"/>
</dbReference>
<dbReference type="CDD" id="cd00084">
    <property type="entry name" value="HMG-box_SF"/>
    <property type="match status" value="2"/>
</dbReference>
<feature type="DNA-binding region" description="HMG box" evidence="1">
    <location>
        <begin position="236"/>
        <end position="301"/>
    </location>
</feature>
<evidence type="ECO:0000256" key="2">
    <source>
        <dbReference type="SAM" id="MobiDB-lite"/>
    </source>
</evidence>
<dbReference type="GO" id="GO:0003677">
    <property type="term" value="F:DNA binding"/>
    <property type="evidence" value="ECO:0007669"/>
    <property type="project" value="UniProtKB-UniRule"/>
</dbReference>
<dbReference type="Proteomes" id="UP001218188">
    <property type="component" value="Unassembled WGS sequence"/>
</dbReference>
<dbReference type="InterPro" id="IPR009071">
    <property type="entry name" value="HMG_box_dom"/>
</dbReference>
<feature type="compositionally biased region" description="Basic residues" evidence="2">
    <location>
        <begin position="68"/>
        <end position="124"/>
    </location>
</feature>
<dbReference type="SMART" id="SM00398">
    <property type="entry name" value="HMG"/>
    <property type="match status" value="2"/>
</dbReference>
<keyword evidence="1" id="KW-0238">DNA-binding</keyword>
<dbReference type="Pfam" id="PF00505">
    <property type="entry name" value="HMG_box"/>
    <property type="match status" value="1"/>
</dbReference>
<keyword evidence="1" id="KW-0539">Nucleus</keyword>
<sequence length="310" mass="33673">MLSVLNARLFARLGSVVAPVAGPRALVAASPVSRLISRRTFLTSPSVAFATAAKAAAAPKRAVAVKKPAAKKPAAKKPAAKKSAAKKPAAKKSAAKKPAPKKKAAVRAVARPKKRIVKPKKRVVKKKIVPKKPLRVTRAMGPPKTRFSGYMEFITQYGATNSHLSLTDRARQGAPVWHTLSDAEKQPYIDTAVAKRAVALAAYDKWMKESDPALLRQINKQRVVKGKPRILNHSLPKRPVTPFLRFSNALRETAPPGYKITEFAKDAAAQWRALSEAEKQTYRKASAEATAEFNKEEAVRKAALPRASTT</sequence>
<name>A0AAD6XCZ5_9AGAR</name>
<evidence type="ECO:0000256" key="1">
    <source>
        <dbReference type="PROSITE-ProRule" id="PRU00267"/>
    </source>
</evidence>
<comment type="caution">
    <text evidence="4">The sequence shown here is derived from an EMBL/GenBank/DDBJ whole genome shotgun (WGS) entry which is preliminary data.</text>
</comment>
<feature type="domain" description="HMG box" evidence="3">
    <location>
        <begin position="236"/>
        <end position="301"/>
    </location>
</feature>
<proteinExistence type="predicted"/>
<dbReference type="PANTHER" id="PTHR47658:SF1">
    <property type="entry name" value="MEIOSIS INITIATOR PROTEIN"/>
    <property type="match status" value="1"/>
</dbReference>
<evidence type="ECO:0000313" key="5">
    <source>
        <dbReference type="Proteomes" id="UP001218188"/>
    </source>
</evidence>
<organism evidence="4 5">
    <name type="scientific">Mycena alexandri</name>
    <dbReference type="NCBI Taxonomy" id="1745969"/>
    <lineage>
        <taxon>Eukaryota</taxon>
        <taxon>Fungi</taxon>
        <taxon>Dikarya</taxon>
        <taxon>Basidiomycota</taxon>
        <taxon>Agaricomycotina</taxon>
        <taxon>Agaricomycetes</taxon>
        <taxon>Agaricomycetidae</taxon>
        <taxon>Agaricales</taxon>
        <taxon>Marasmiineae</taxon>
        <taxon>Mycenaceae</taxon>
        <taxon>Mycena</taxon>
    </lineage>
</organism>
<reference evidence="4" key="1">
    <citation type="submission" date="2023-03" db="EMBL/GenBank/DDBJ databases">
        <title>Massive genome expansion in bonnet fungi (Mycena s.s.) driven by repeated elements and novel gene families across ecological guilds.</title>
        <authorList>
            <consortium name="Lawrence Berkeley National Laboratory"/>
            <person name="Harder C.B."/>
            <person name="Miyauchi S."/>
            <person name="Viragh M."/>
            <person name="Kuo A."/>
            <person name="Thoen E."/>
            <person name="Andreopoulos B."/>
            <person name="Lu D."/>
            <person name="Skrede I."/>
            <person name="Drula E."/>
            <person name="Henrissat B."/>
            <person name="Morin E."/>
            <person name="Kohler A."/>
            <person name="Barry K."/>
            <person name="LaButti K."/>
            <person name="Morin E."/>
            <person name="Salamov A."/>
            <person name="Lipzen A."/>
            <person name="Mereny Z."/>
            <person name="Hegedus B."/>
            <person name="Baldrian P."/>
            <person name="Stursova M."/>
            <person name="Weitz H."/>
            <person name="Taylor A."/>
            <person name="Grigoriev I.V."/>
            <person name="Nagy L.G."/>
            <person name="Martin F."/>
            <person name="Kauserud H."/>
        </authorList>
    </citation>
    <scope>NUCLEOTIDE SEQUENCE</scope>
    <source>
        <strain evidence="4">CBHHK200</strain>
    </source>
</reference>
<dbReference type="AlphaFoldDB" id="A0AAD6XCZ5"/>
<accession>A0AAD6XCZ5</accession>
<feature type="region of interest" description="Disordered" evidence="2">
    <location>
        <begin position="60"/>
        <end position="124"/>
    </location>
</feature>
<dbReference type="EMBL" id="JARJCM010000020">
    <property type="protein sequence ID" value="KAJ7040734.1"/>
    <property type="molecule type" value="Genomic_DNA"/>
</dbReference>
<dbReference type="InterPro" id="IPR036910">
    <property type="entry name" value="HMG_box_dom_sf"/>
</dbReference>
<evidence type="ECO:0000313" key="4">
    <source>
        <dbReference type="EMBL" id="KAJ7040734.1"/>
    </source>
</evidence>
<evidence type="ECO:0000259" key="3">
    <source>
        <dbReference type="PROSITE" id="PS50118"/>
    </source>
</evidence>
<dbReference type="PROSITE" id="PS50118">
    <property type="entry name" value="HMG_BOX_2"/>
    <property type="match status" value="1"/>
</dbReference>
<dbReference type="GO" id="GO:0005634">
    <property type="term" value="C:nucleus"/>
    <property type="evidence" value="ECO:0007669"/>
    <property type="project" value="UniProtKB-UniRule"/>
</dbReference>
<gene>
    <name evidence="4" type="ORF">C8F04DRAFT_1081932</name>
</gene>
<keyword evidence="5" id="KW-1185">Reference proteome</keyword>
<protein>
    <recommendedName>
        <fullName evidence="3">HMG box domain-containing protein</fullName>
    </recommendedName>
</protein>
<dbReference type="PANTHER" id="PTHR47658">
    <property type="entry name" value="HIGH MOBILITY GROUP B PROTEIN 12-RELATED"/>
    <property type="match status" value="1"/>
</dbReference>
<dbReference type="SUPFAM" id="SSF47095">
    <property type="entry name" value="HMG-box"/>
    <property type="match status" value="2"/>
</dbReference>